<feature type="transmembrane region" description="Helical" evidence="5">
    <location>
        <begin position="49"/>
        <end position="67"/>
    </location>
</feature>
<gene>
    <name evidence="7" type="ORF">GS597_19965</name>
</gene>
<dbReference type="AlphaFoldDB" id="A0A8K2A2L6"/>
<feature type="transmembrane region" description="Helical" evidence="5">
    <location>
        <begin position="248"/>
        <end position="267"/>
    </location>
</feature>
<dbReference type="GO" id="GO:0005886">
    <property type="term" value="C:plasma membrane"/>
    <property type="evidence" value="ECO:0007669"/>
    <property type="project" value="UniProtKB-SubCell"/>
</dbReference>
<keyword evidence="4 5" id="KW-0472">Membrane</keyword>
<keyword evidence="3 5" id="KW-1133">Transmembrane helix</keyword>
<feature type="transmembrane region" description="Helical" evidence="5">
    <location>
        <begin position="279"/>
        <end position="296"/>
    </location>
</feature>
<organism evidence="7 8">
    <name type="scientific">Petrachloros mirabilis ULC683</name>
    <dbReference type="NCBI Taxonomy" id="2781853"/>
    <lineage>
        <taxon>Bacteria</taxon>
        <taxon>Bacillati</taxon>
        <taxon>Cyanobacteriota</taxon>
        <taxon>Cyanophyceae</taxon>
        <taxon>Synechococcales</taxon>
        <taxon>Petrachlorosaceae</taxon>
        <taxon>Petrachloros</taxon>
        <taxon>Petrachloros mirabilis</taxon>
    </lineage>
</organism>
<accession>A0A8K2A2L6</accession>
<feature type="transmembrane region" description="Helical" evidence="5">
    <location>
        <begin position="218"/>
        <end position="242"/>
    </location>
</feature>
<evidence type="ECO:0000259" key="6">
    <source>
        <dbReference type="PROSITE" id="PS50850"/>
    </source>
</evidence>
<dbReference type="Pfam" id="PF07690">
    <property type="entry name" value="MFS_1"/>
    <property type="match status" value="1"/>
</dbReference>
<feature type="transmembrane region" description="Helical" evidence="5">
    <location>
        <begin position="364"/>
        <end position="385"/>
    </location>
</feature>
<dbReference type="InterPro" id="IPR020846">
    <property type="entry name" value="MFS_dom"/>
</dbReference>
<keyword evidence="8" id="KW-1185">Reference proteome</keyword>
<feature type="transmembrane region" description="Helical" evidence="5">
    <location>
        <begin position="138"/>
        <end position="160"/>
    </location>
</feature>
<dbReference type="GO" id="GO:0022857">
    <property type="term" value="F:transmembrane transporter activity"/>
    <property type="evidence" value="ECO:0007669"/>
    <property type="project" value="InterPro"/>
</dbReference>
<evidence type="ECO:0000256" key="2">
    <source>
        <dbReference type="ARBA" id="ARBA00022692"/>
    </source>
</evidence>
<reference evidence="7" key="1">
    <citation type="submission" date="2019-12" db="EMBL/GenBank/DDBJ databases">
        <title>High-Quality draft genome sequences of three cyanobacteria isolated from the limestone walls of the Old Cathedral of Coimbra.</title>
        <authorList>
            <person name="Tiago I."/>
            <person name="Soares F."/>
            <person name="Portugal A."/>
        </authorList>
    </citation>
    <scope>NUCLEOTIDE SEQUENCE [LARGE SCALE GENOMIC DNA]</scope>
    <source>
        <strain evidence="7">C</strain>
    </source>
</reference>
<name>A0A8K2A2L6_9CYAN</name>
<dbReference type="SUPFAM" id="SSF103473">
    <property type="entry name" value="MFS general substrate transporter"/>
    <property type="match status" value="1"/>
</dbReference>
<comment type="subcellular location">
    <subcellularLocation>
        <location evidence="1">Cell membrane</location>
        <topology evidence="1">Multi-pass membrane protein</topology>
    </subcellularLocation>
</comment>
<evidence type="ECO:0000256" key="5">
    <source>
        <dbReference type="SAM" id="Phobius"/>
    </source>
</evidence>
<dbReference type="CDD" id="cd17489">
    <property type="entry name" value="MFS_YfcJ_like"/>
    <property type="match status" value="1"/>
</dbReference>
<dbReference type="PROSITE" id="PS50850">
    <property type="entry name" value="MFS"/>
    <property type="match status" value="1"/>
</dbReference>
<protein>
    <submittedName>
        <fullName evidence="7">MFS transporter</fullName>
    </submittedName>
</protein>
<feature type="transmembrane region" description="Helical" evidence="5">
    <location>
        <begin position="166"/>
        <end position="185"/>
    </location>
</feature>
<dbReference type="InterPro" id="IPR011701">
    <property type="entry name" value="MFS"/>
</dbReference>
<dbReference type="RefSeq" id="WP_161827213.1">
    <property type="nucleotide sequence ID" value="NZ_WVIC01000072.1"/>
</dbReference>
<feature type="transmembrane region" description="Helical" evidence="5">
    <location>
        <begin position="104"/>
        <end position="126"/>
    </location>
</feature>
<sequence>MKVFQALPPPLRHKLWILFVAGLCFWSSMASLLPTLPLYIRDVGGTDQQIGVVMGSFAIGMLCFRPWVGRLADQRSRTLVLLIGLAAAAIAPLGYMLVTAIPGLMLLRAFHGLSIAAFATAYSALVVDFSPTHQRGELIGYMSLVNPIGVALGPTLGSFLLTGAGYRPLFLMASGLATLGVLCTLKIHQNHDTQPSAPASAAPAQNFWRLLGAPRLRIPTLVMLLIGLCFGTMATFVPLLIAQASVQFNAGFFYTAAALSSFSVRMVTGRASDRLGRGGFISLSLLFYTSAMALLWQANQELAFLFAGILEGCGSGMLIPMVATLMADRTQTHERGQIFSLCMGGFDLGIALAGPILGSFAGLLGIRAIFALAATFPGLALLLFLTCSSKDLKHSLAFALGRGRDVYAVSPHREIQLQASP</sequence>
<evidence type="ECO:0000313" key="8">
    <source>
        <dbReference type="Proteomes" id="UP000607397"/>
    </source>
</evidence>
<dbReference type="PANTHER" id="PTHR23531">
    <property type="entry name" value="QUINOLENE RESISTANCE PROTEIN NORA"/>
    <property type="match status" value="1"/>
</dbReference>
<dbReference type="EMBL" id="WVIC01000072">
    <property type="protein sequence ID" value="NCJ08742.1"/>
    <property type="molecule type" value="Genomic_DNA"/>
</dbReference>
<comment type="caution">
    <text evidence="7">The sequence shown here is derived from an EMBL/GenBank/DDBJ whole genome shotgun (WGS) entry which is preliminary data.</text>
</comment>
<keyword evidence="2 5" id="KW-0812">Transmembrane</keyword>
<dbReference type="InterPro" id="IPR036259">
    <property type="entry name" value="MFS_trans_sf"/>
</dbReference>
<dbReference type="InterPro" id="IPR052714">
    <property type="entry name" value="MFS_Exporter"/>
</dbReference>
<feature type="transmembrane region" description="Helical" evidence="5">
    <location>
        <begin position="302"/>
        <end position="326"/>
    </location>
</feature>
<evidence type="ECO:0000256" key="4">
    <source>
        <dbReference type="ARBA" id="ARBA00023136"/>
    </source>
</evidence>
<dbReference type="Proteomes" id="UP000607397">
    <property type="component" value="Unassembled WGS sequence"/>
</dbReference>
<feature type="domain" description="Major facilitator superfamily (MFS) profile" evidence="6">
    <location>
        <begin position="14"/>
        <end position="392"/>
    </location>
</feature>
<proteinExistence type="predicted"/>
<feature type="transmembrane region" description="Helical" evidence="5">
    <location>
        <begin position="79"/>
        <end position="98"/>
    </location>
</feature>
<feature type="transmembrane region" description="Helical" evidence="5">
    <location>
        <begin position="338"/>
        <end position="358"/>
    </location>
</feature>
<dbReference type="Gene3D" id="1.20.1250.20">
    <property type="entry name" value="MFS general substrate transporter like domains"/>
    <property type="match status" value="2"/>
</dbReference>
<evidence type="ECO:0000313" key="7">
    <source>
        <dbReference type="EMBL" id="NCJ08742.1"/>
    </source>
</evidence>
<evidence type="ECO:0000256" key="1">
    <source>
        <dbReference type="ARBA" id="ARBA00004651"/>
    </source>
</evidence>
<evidence type="ECO:0000256" key="3">
    <source>
        <dbReference type="ARBA" id="ARBA00022989"/>
    </source>
</evidence>
<dbReference type="PANTHER" id="PTHR23531:SF1">
    <property type="entry name" value="QUINOLENE RESISTANCE PROTEIN NORA"/>
    <property type="match status" value="1"/>
</dbReference>